<feature type="domain" description="DUF6534" evidence="2">
    <location>
        <begin position="11"/>
        <end position="53"/>
    </location>
</feature>
<sequence>MHLGTVWDVFVFAIATAIAFVKYETSFIHGPFFFVLSRMYACSFLAVLNTRQHLREKMNGDVQLYSSGQLSGHPSAIAFASGGTQTIGSAVDMEGSQDNFKAPGAF</sequence>
<reference evidence="3" key="1">
    <citation type="submission" date="2023-03" db="EMBL/GenBank/DDBJ databases">
        <title>Massive genome expansion in bonnet fungi (Mycena s.s.) driven by repeated elements and novel gene families across ecological guilds.</title>
        <authorList>
            <consortium name="Lawrence Berkeley National Laboratory"/>
            <person name="Harder C.B."/>
            <person name="Miyauchi S."/>
            <person name="Viragh M."/>
            <person name="Kuo A."/>
            <person name="Thoen E."/>
            <person name="Andreopoulos B."/>
            <person name="Lu D."/>
            <person name="Skrede I."/>
            <person name="Drula E."/>
            <person name="Henrissat B."/>
            <person name="Morin E."/>
            <person name="Kohler A."/>
            <person name="Barry K."/>
            <person name="LaButti K."/>
            <person name="Morin E."/>
            <person name="Salamov A."/>
            <person name="Lipzen A."/>
            <person name="Mereny Z."/>
            <person name="Hegedus B."/>
            <person name="Baldrian P."/>
            <person name="Stursova M."/>
            <person name="Weitz H."/>
            <person name="Taylor A."/>
            <person name="Grigoriev I.V."/>
            <person name="Nagy L.G."/>
            <person name="Martin F."/>
            <person name="Kauserud H."/>
        </authorList>
    </citation>
    <scope>NUCLEOTIDE SEQUENCE</scope>
    <source>
        <strain evidence="3">CBHHK002</strain>
    </source>
</reference>
<dbReference type="InterPro" id="IPR045339">
    <property type="entry name" value="DUF6534"/>
</dbReference>
<dbReference type="Proteomes" id="UP001218218">
    <property type="component" value="Unassembled WGS sequence"/>
</dbReference>
<feature type="transmembrane region" description="Helical" evidence="1">
    <location>
        <begin position="5"/>
        <end position="21"/>
    </location>
</feature>
<proteinExistence type="predicted"/>
<evidence type="ECO:0000259" key="2">
    <source>
        <dbReference type="Pfam" id="PF20152"/>
    </source>
</evidence>
<protein>
    <recommendedName>
        <fullName evidence="2">DUF6534 domain-containing protein</fullName>
    </recommendedName>
</protein>
<gene>
    <name evidence="3" type="ORF">DFH08DRAFT_967636</name>
</gene>
<keyword evidence="1" id="KW-1133">Transmembrane helix</keyword>
<evidence type="ECO:0000313" key="3">
    <source>
        <dbReference type="EMBL" id="KAJ7328518.1"/>
    </source>
</evidence>
<organism evidence="3 4">
    <name type="scientific">Mycena albidolilacea</name>
    <dbReference type="NCBI Taxonomy" id="1033008"/>
    <lineage>
        <taxon>Eukaryota</taxon>
        <taxon>Fungi</taxon>
        <taxon>Dikarya</taxon>
        <taxon>Basidiomycota</taxon>
        <taxon>Agaricomycotina</taxon>
        <taxon>Agaricomycetes</taxon>
        <taxon>Agaricomycetidae</taxon>
        <taxon>Agaricales</taxon>
        <taxon>Marasmiineae</taxon>
        <taxon>Mycenaceae</taxon>
        <taxon>Mycena</taxon>
    </lineage>
</organism>
<comment type="caution">
    <text evidence="3">The sequence shown here is derived from an EMBL/GenBank/DDBJ whole genome shotgun (WGS) entry which is preliminary data.</text>
</comment>
<evidence type="ECO:0000313" key="4">
    <source>
        <dbReference type="Proteomes" id="UP001218218"/>
    </source>
</evidence>
<keyword evidence="1" id="KW-0812">Transmembrane</keyword>
<keyword evidence="1" id="KW-0472">Membrane</keyword>
<dbReference type="AlphaFoldDB" id="A0AAD6ZM76"/>
<accession>A0AAD6ZM76</accession>
<keyword evidence="4" id="KW-1185">Reference proteome</keyword>
<dbReference type="EMBL" id="JARIHO010000039">
    <property type="protein sequence ID" value="KAJ7328518.1"/>
    <property type="molecule type" value="Genomic_DNA"/>
</dbReference>
<dbReference type="Pfam" id="PF20152">
    <property type="entry name" value="DUF6534"/>
    <property type="match status" value="1"/>
</dbReference>
<evidence type="ECO:0000256" key="1">
    <source>
        <dbReference type="SAM" id="Phobius"/>
    </source>
</evidence>
<name>A0AAD6ZM76_9AGAR</name>
<feature type="transmembrane region" description="Helical" evidence="1">
    <location>
        <begin position="27"/>
        <end position="48"/>
    </location>
</feature>